<reference evidence="2 3" key="1">
    <citation type="journal article" date="2019" name="Commun. Biol.">
        <title>The bagworm genome reveals a unique fibroin gene that provides high tensile strength.</title>
        <authorList>
            <person name="Kono N."/>
            <person name="Nakamura H."/>
            <person name="Ohtoshi R."/>
            <person name="Tomita M."/>
            <person name="Numata K."/>
            <person name="Arakawa K."/>
        </authorList>
    </citation>
    <scope>NUCLEOTIDE SEQUENCE [LARGE SCALE GENOMIC DNA]</scope>
</reference>
<proteinExistence type="predicted"/>
<gene>
    <name evidence="2" type="ORF">EVAR_86124_1</name>
</gene>
<evidence type="ECO:0000256" key="1">
    <source>
        <dbReference type="SAM" id="SignalP"/>
    </source>
</evidence>
<evidence type="ECO:0000313" key="3">
    <source>
        <dbReference type="Proteomes" id="UP000299102"/>
    </source>
</evidence>
<feature type="signal peptide" evidence="1">
    <location>
        <begin position="1"/>
        <end position="19"/>
    </location>
</feature>
<dbReference type="AlphaFoldDB" id="A0A4C1V1X8"/>
<feature type="chain" id="PRO_5020031682" evidence="1">
    <location>
        <begin position="20"/>
        <end position="137"/>
    </location>
</feature>
<organism evidence="2 3">
    <name type="scientific">Eumeta variegata</name>
    <name type="common">Bagworm moth</name>
    <name type="synonym">Eumeta japonica</name>
    <dbReference type="NCBI Taxonomy" id="151549"/>
    <lineage>
        <taxon>Eukaryota</taxon>
        <taxon>Metazoa</taxon>
        <taxon>Ecdysozoa</taxon>
        <taxon>Arthropoda</taxon>
        <taxon>Hexapoda</taxon>
        <taxon>Insecta</taxon>
        <taxon>Pterygota</taxon>
        <taxon>Neoptera</taxon>
        <taxon>Endopterygota</taxon>
        <taxon>Lepidoptera</taxon>
        <taxon>Glossata</taxon>
        <taxon>Ditrysia</taxon>
        <taxon>Tineoidea</taxon>
        <taxon>Psychidae</taxon>
        <taxon>Oiketicinae</taxon>
        <taxon>Eumeta</taxon>
    </lineage>
</organism>
<comment type="caution">
    <text evidence="2">The sequence shown here is derived from an EMBL/GenBank/DDBJ whole genome shotgun (WGS) entry which is preliminary data.</text>
</comment>
<name>A0A4C1V1X8_EUMVA</name>
<keyword evidence="1" id="KW-0732">Signal</keyword>
<accession>A0A4C1V1X8</accession>
<dbReference type="EMBL" id="BGZK01000257">
    <property type="protein sequence ID" value="GBP32292.1"/>
    <property type="molecule type" value="Genomic_DNA"/>
</dbReference>
<protein>
    <submittedName>
        <fullName evidence="2">Uncharacterized protein</fullName>
    </submittedName>
</protein>
<dbReference type="OrthoDB" id="7460556at2759"/>
<evidence type="ECO:0000313" key="2">
    <source>
        <dbReference type="EMBL" id="GBP32292.1"/>
    </source>
</evidence>
<sequence length="137" mass="14647">MKVIAALAVSLAPFSAGLGKGYSSPAIASLQDPAADASGRDFHLSDQQASWLASLSFLVHLDFDGLPVLLHNNSGFMPYYATCPSAPFPYSCETSLRAYLAAFQVFSVVFGECPGFLSISDDWNPKSLCLMLSKSLE</sequence>
<keyword evidence="3" id="KW-1185">Reference proteome</keyword>
<dbReference type="Proteomes" id="UP000299102">
    <property type="component" value="Unassembled WGS sequence"/>
</dbReference>